<dbReference type="InterPro" id="IPR038763">
    <property type="entry name" value="DHH_sf"/>
</dbReference>
<dbReference type="Pfam" id="PF01743">
    <property type="entry name" value="PolyA_pol"/>
    <property type="match status" value="1"/>
</dbReference>
<keyword evidence="15" id="KW-1185">Reference proteome</keyword>
<dbReference type="Gene3D" id="3.90.1640.10">
    <property type="entry name" value="inorganic pyrophosphatase (n-terminal core)"/>
    <property type="match status" value="1"/>
</dbReference>
<dbReference type="Gene3D" id="1.10.3090.10">
    <property type="entry name" value="cca-adding enzyme, domain 2"/>
    <property type="match status" value="1"/>
</dbReference>
<evidence type="ECO:0000256" key="5">
    <source>
        <dbReference type="ARBA" id="ARBA00022694"/>
    </source>
</evidence>
<keyword evidence="4 12" id="KW-0808">Transferase</keyword>
<evidence type="ECO:0000313" key="15">
    <source>
        <dbReference type="Proteomes" id="UP001482513"/>
    </source>
</evidence>
<dbReference type="SUPFAM" id="SSF54631">
    <property type="entry name" value="CBS-domain pair"/>
    <property type="match status" value="1"/>
</dbReference>
<dbReference type="InterPro" id="IPR052390">
    <property type="entry name" value="tRNA_nt/polyA_polymerase"/>
</dbReference>
<protein>
    <submittedName>
        <fullName evidence="14">CBS domain-containing protein</fullName>
    </submittedName>
</protein>
<feature type="domain" description="CBS" evidence="13">
    <location>
        <begin position="405"/>
        <end position="460"/>
    </location>
</feature>
<dbReference type="EMBL" id="JAMPKX010000001">
    <property type="protein sequence ID" value="MEP0945645.1"/>
    <property type="molecule type" value="Genomic_DNA"/>
</dbReference>
<keyword evidence="9" id="KW-0460">Magnesium</keyword>
<dbReference type="Proteomes" id="UP001482513">
    <property type="component" value="Unassembled WGS sequence"/>
</dbReference>
<dbReference type="SUPFAM" id="SSF64182">
    <property type="entry name" value="DHH phosphoesterases"/>
    <property type="match status" value="1"/>
</dbReference>
<comment type="similarity">
    <text evidence="2 12">Belongs to the tRNA nucleotidyltransferase/poly(A) polymerase family.</text>
</comment>
<reference evidence="14 15" key="1">
    <citation type="submission" date="2022-04" db="EMBL/GenBank/DDBJ databases">
        <title>Positive selection, recombination, and allopatry shape intraspecific diversity of widespread and dominant cyanobacteria.</title>
        <authorList>
            <person name="Wei J."/>
            <person name="Shu W."/>
            <person name="Hu C."/>
        </authorList>
    </citation>
    <scope>NUCLEOTIDE SEQUENCE [LARGE SCALE GENOMIC DNA]</scope>
    <source>
        <strain evidence="14 15">DQ-A4</strain>
    </source>
</reference>
<dbReference type="RefSeq" id="WP_190698738.1">
    <property type="nucleotide sequence ID" value="NZ_JAMPKX010000001.1"/>
</dbReference>
<name>A0ABV0JYP3_9CYAN</name>
<comment type="caution">
    <text evidence="14">The sequence shown here is derived from an EMBL/GenBank/DDBJ whole genome shotgun (WGS) entry which is preliminary data.</text>
</comment>
<keyword evidence="10 12" id="KW-0694">RNA-binding</keyword>
<evidence type="ECO:0000256" key="6">
    <source>
        <dbReference type="ARBA" id="ARBA00022695"/>
    </source>
</evidence>
<dbReference type="SUPFAM" id="SSF81891">
    <property type="entry name" value="Poly A polymerase C-terminal region-like"/>
    <property type="match status" value="1"/>
</dbReference>
<keyword evidence="7" id="KW-0479">Metal-binding</keyword>
<dbReference type="Pfam" id="PF01368">
    <property type="entry name" value="DHH"/>
    <property type="match status" value="1"/>
</dbReference>
<dbReference type="PANTHER" id="PTHR47788">
    <property type="entry name" value="POLYA POLYMERASE"/>
    <property type="match status" value="1"/>
</dbReference>
<organism evidence="14 15">
    <name type="scientific">Leptolyngbya subtilissima DQ-A4</name>
    <dbReference type="NCBI Taxonomy" id="2933933"/>
    <lineage>
        <taxon>Bacteria</taxon>
        <taxon>Bacillati</taxon>
        <taxon>Cyanobacteriota</taxon>
        <taxon>Cyanophyceae</taxon>
        <taxon>Leptolyngbyales</taxon>
        <taxon>Leptolyngbyaceae</taxon>
        <taxon>Leptolyngbya group</taxon>
        <taxon>Leptolyngbya</taxon>
    </lineage>
</organism>
<evidence type="ECO:0000256" key="11">
    <source>
        <dbReference type="PROSITE-ProRule" id="PRU00703"/>
    </source>
</evidence>
<keyword evidence="8" id="KW-0547">Nucleotide-binding</keyword>
<evidence type="ECO:0000256" key="10">
    <source>
        <dbReference type="ARBA" id="ARBA00022884"/>
    </source>
</evidence>
<dbReference type="CDD" id="cd05398">
    <property type="entry name" value="NT_ClassII-CCAase"/>
    <property type="match status" value="1"/>
</dbReference>
<dbReference type="Pfam" id="PF00571">
    <property type="entry name" value="CBS"/>
    <property type="match status" value="2"/>
</dbReference>
<dbReference type="Gene3D" id="3.30.460.10">
    <property type="entry name" value="Beta Polymerase, domain 2"/>
    <property type="match status" value="1"/>
</dbReference>
<evidence type="ECO:0000313" key="14">
    <source>
        <dbReference type="EMBL" id="MEP0945645.1"/>
    </source>
</evidence>
<evidence type="ECO:0000256" key="4">
    <source>
        <dbReference type="ARBA" id="ARBA00022679"/>
    </source>
</evidence>
<keyword evidence="11" id="KW-0129">CBS domain</keyword>
<dbReference type="InterPro" id="IPR002646">
    <property type="entry name" value="PolA_pol_head_dom"/>
</dbReference>
<keyword evidence="3" id="KW-0820">tRNA-binding</keyword>
<dbReference type="SUPFAM" id="SSF81301">
    <property type="entry name" value="Nucleotidyltransferase"/>
    <property type="match status" value="1"/>
</dbReference>
<evidence type="ECO:0000256" key="3">
    <source>
        <dbReference type="ARBA" id="ARBA00022555"/>
    </source>
</evidence>
<keyword evidence="5" id="KW-0819">tRNA processing</keyword>
<keyword evidence="6" id="KW-0548">Nucleotidyltransferase</keyword>
<accession>A0ABV0JYP3</accession>
<feature type="domain" description="CBS" evidence="13">
    <location>
        <begin position="342"/>
        <end position="401"/>
    </location>
</feature>
<evidence type="ECO:0000256" key="9">
    <source>
        <dbReference type="ARBA" id="ARBA00022842"/>
    </source>
</evidence>
<dbReference type="PROSITE" id="PS51371">
    <property type="entry name" value="CBS"/>
    <property type="match status" value="2"/>
</dbReference>
<comment type="cofactor">
    <cofactor evidence="1">
        <name>Mg(2+)</name>
        <dbReference type="ChEBI" id="CHEBI:18420"/>
    </cofactor>
</comment>
<evidence type="ECO:0000256" key="7">
    <source>
        <dbReference type="ARBA" id="ARBA00022723"/>
    </source>
</evidence>
<evidence type="ECO:0000256" key="8">
    <source>
        <dbReference type="ARBA" id="ARBA00022741"/>
    </source>
</evidence>
<dbReference type="InterPro" id="IPR001667">
    <property type="entry name" value="DDH_dom"/>
</dbReference>
<evidence type="ECO:0000256" key="2">
    <source>
        <dbReference type="ARBA" id="ARBA00007265"/>
    </source>
</evidence>
<proteinExistence type="inferred from homology"/>
<evidence type="ECO:0000259" key="13">
    <source>
        <dbReference type="PROSITE" id="PS51371"/>
    </source>
</evidence>
<dbReference type="InterPro" id="IPR000644">
    <property type="entry name" value="CBS_dom"/>
</dbReference>
<dbReference type="PANTHER" id="PTHR47788:SF1">
    <property type="entry name" value="A-ADDING TRNA NUCLEOTIDYLTRANSFERASE"/>
    <property type="match status" value="1"/>
</dbReference>
<evidence type="ECO:0000256" key="12">
    <source>
        <dbReference type="RuleBase" id="RU003953"/>
    </source>
</evidence>
<dbReference type="Gene3D" id="3.10.580.10">
    <property type="entry name" value="CBS-domain"/>
    <property type="match status" value="1"/>
</dbReference>
<sequence length="924" mass="101124">MDLVLCHTTADFDTLGAAVGLARLRPGCRIVLTGGCHPTVQRFLALHRDEYPLIERRSVDPSQIERLTLVDAQQRDRFGPAAEWITQAEHNQVPIEIYDHHPSSAETVQALKTTLEAVGAATTLVVEFLQNEQIEPSVAEATVMALGIHVDTGSLLYDGATARDASALAWLMAHGASLSVIADFVEPGLSPALQELLTEAMAALQVETVGGHTLAWVLLQVDGYVPGLSGLAEQLIALADADALLFGAYYAAKEEAESASFPNQNLSRSSLGLQKLTLIGRARGRVSDRLDWGKVLTAQGGGGHPAAASASLTTEDPLETVQEVMAVVRSQLPRQPTARDLMSSPVRTIRPDTTIHEAQRILLRYGHSGLSVVDEGDCLVGVISRRDLDLAFHHGFSHAPVKGYMATNLKTITPNTPLTDIEQLMVTYDIGRLPVLHQGALLGIVTRTDLLRHLHQGQPSPLTQPALPGPPTAIALQQALGASLSPVLQSILQQITAAAEERGWHLYLVGGAVRDLLICTDSISAALPDLDLVVDGFFGTAQAGAGVDLATVIKERFPEVDLQVHGRFQTASLVWRKELDHPLAGLMIDIATARTEFYPYPAANPEVEASSIQQDLYRRDFTINALALRLTNPGAGQLLDYFGGLIDLRQGTIRVLHANSFIEDPTRIYRAVRFAVRLGFSLDAQTEGYIHHAIASGVYSQMQHQMRRAPALQVRLKNELKYILEAPYWQSALTLLDQLGALRCLHSELTMTPALWQQLRRLSRWAKRFSWPELGPPWLLRLQGLLAAVPAEARSPLATHLQLPDRAIERLANLNQWEHQWQALVATEPAPSKLYAAFNQADIPTHLLISARHPRQLGPTLWRYLMQWAPTSPLIDGDQLKTLGYRPGPSFRPMLETLFAAQLDGAIATQADAIAFLKQHYPQP</sequence>
<dbReference type="SMART" id="SM00116">
    <property type="entry name" value="CBS"/>
    <property type="match status" value="2"/>
</dbReference>
<gene>
    <name evidence="14" type="ORF">NC992_02050</name>
</gene>
<dbReference type="InterPro" id="IPR046342">
    <property type="entry name" value="CBS_dom_sf"/>
</dbReference>
<evidence type="ECO:0000256" key="1">
    <source>
        <dbReference type="ARBA" id="ARBA00001946"/>
    </source>
</evidence>
<dbReference type="CDD" id="cd04595">
    <property type="entry name" value="CBS_pair_DHH_polyA_Pol_assoc"/>
    <property type="match status" value="1"/>
</dbReference>
<dbReference type="InterPro" id="IPR043519">
    <property type="entry name" value="NT_sf"/>
</dbReference>